<keyword evidence="6" id="KW-0106">Calcium</keyword>
<feature type="domain" description="Ig-like" evidence="11">
    <location>
        <begin position="692"/>
        <end position="743"/>
    </location>
</feature>
<dbReference type="FunFam" id="2.60.40.10:FF:000653">
    <property type="entry name" value="Follistatin like 4"/>
    <property type="match status" value="1"/>
</dbReference>
<evidence type="ECO:0000259" key="11">
    <source>
        <dbReference type="PROSITE" id="PS50835"/>
    </source>
</evidence>
<dbReference type="Gene3D" id="3.30.60.30">
    <property type="match status" value="1"/>
</dbReference>
<dbReference type="SUPFAM" id="SSF47473">
    <property type="entry name" value="EF-hand"/>
    <property type="match status" value="1"/>
</dbReference>
<dbReference type="InterPro" id="IPR002350">
    <property type="entry name" value="Kazal_dom"/>
</dbReference>
<dbReference type="STRING" id="9402.L5JVL1"/>
<dbReference type="PROSITE" id="PS50835">
    <property type="entry name" value="IG_LIKE"/>
    <property type="match status" value="3"/>
</dbReference>
<dbReference type="AlphaFoldDB" id="L5JVL1"/>
<dbReference type="SUPFAM" id="SSF100895">
    <property type="entry name" value="Kazal-type serine protease inhibitors"/>
    <property type="match status" value="1"/>
</dbReference>
<evidence type="ECO:0000256" key="7">
    <source>
        <dbReference type="ARBA" id="ARBA00023157"/>
    </source>
</evidence>
<keyword evidence="14" id="KW-1185">Reference proteome</keyword>
<reference evidence="14" key="1">
    <citation type="journal article" date="2013" name="Science">
        <title>Comparative analysis of bat genomes provides insight into the evolution of flight and immunity.</title>
        <authorList>
            <person name="Zhang G."/>
            <person name="Cowled C."/>
            <person name="Shi Z."/>
            <person name="Huang Z."/>
            <person name="Bishop-Lilly K.A."/>
            <person name="Fang X."/>
            <person name="Wynne J.W."/>
            <person name="Xiong Z."/>
            <person name="Baker M.L."/>
            <person name="Zhao W."/>
            <person name="Tachedjian M."/>
            <person name="Zhu Y."/>
            <person name="Zhou P."/>
            <person name="Jiang X."/>
            <person name="Ng J."/>
            <person name="Yang L."/>
            <person name="Wu L."/>
            <person name="Xiao J."/>
            <person name="Feng Y."/>
            <person name="Chen Y."/>
            <person name="Sun X."/>
            <person name="Zhang Y."/>
            <person name="Marsh G.A."/>
            <person name="Crameri G."/>
            <person name="Broder C.C."/>
            <person name="Frey K.G."/>
            <person name="Wang L.F."/>
            <person name="Wang J."/>
        </authorList>
    </citation>
    <scope>NUCLEOTIDE SEQUENCE [LARGE SCALE GENOMIC DNA]</scope>
</reference>
<dbReference type="InterPro" id="IPR007110">
    <property type="entry name" value="Ig-like_dom"/>
</dbReference>
<dbReference type="SMART" id="SM00409">
    <property type="entry name" value="IG"/>
    <property type="match status" value="2"/>
</dbReference>
<dbReference type="InterPro" id="IPR003598">
    <property type="entry name" value="Ig_sub2"/>
</dbReference>
<evidence type="ECO:0000313" key="14">
    <source>
        <dbReference type="Proteomes" id="UP000010552"/>
    </source>
</evidence>
<proteinExistence type="predicted"/>
<dbReference type="SMART" id="SM00280">
    <property type="entry name" value="KAZAL"/>
    <property type="match status" value="1"/>
</dbReference>
<evidence type="ECO:0000256" key="9">
    <source>
        <dbReference type="ARBA" id="ARBA00023319"/>
    </source>
</evidence>
<evidence type="ECO:0000256" key="3">
    <source>
        <dbReference type="ARBA" id="ARBA00022723"/>
    </source>
</evidence>
<dbReference type="FunCoup" id="L5JVL1">
    <property type="interactions" value="187"/>
</dbReference>
<dbReference type="PROSITE" id="PS00018">
    <property type="entry name" value="EF_HAND_1"/>
    <property type="match status" value="2"/>
</dbReference>
<dbReference type="EMBL" id="KB031114">
    <property type="protein sequence ID" value="ELK03092.1"/>
    <property type="molecule type" value="Genomic_DNA"/>
</dbReference>
<dbReference type="GO" id="GO:0005615">
    <property type="term" value="C:extracellular space"/>
    <property type="evidence" value="ECO:0007669"/>
    <property type="project" value="TreeGrafter"/>
</dbReference>
<feature type="domain" description="Kazal-like" evidence="12">
    <location>
        <begin position="27"/>
        <end position="81"/>
    </location>
</feature>
<dbReference type="SMART" id="SM00408">
    <property type="entry name" value="IGc2"/>
    <property type="match status" value="2"/>
</dbReference>
<evidence type="ECO:0000256" key="8">
    <source>
        <dbReference type="ARBA" id="ARBA00023180"/>
    </source>
</evidence>
<dbReference type="SUPFAM" id="SSF75011">
    <property type="entry name" value="3-carboxy-cis,cis-mucoante lactonizing enzyme"/>
    <property type="match status" value="1"/>
</dbReference>
<dbReference type="PROSITE" id="PS51465">
    <property type="entry name" value="KAZAL_2"/>
    <property type="match status" value="1"/>
</dbReference>
<evidence type="ECO:0000259" key="12">
    <source>
        <dbReference type="PROSITE" id="PS51465"/>
    </source>
</evidence>
<evidence type="ECO:0000256" key="1">
    <source>
        <dbReference type="ARBA" id="ARBA00004613"/>
    </source>
</evidence>
<protein>
    <submittedName>
        <fullName evidence="13">Follistatin-related protein 4</fullName>
    </submittedName>
</protein>
<dbReference type="GO" id="GO:0030154">
    <property type="term" value="P:cell differentiation"/>
    <property type="evidence" value="ECO:0007669"/>
    <property type="project" value="TreeGrafter"/>
</dbReference>
<name>L5JVL1_PTEAL</name>
<keyword evidence="2" id="KW-0964">Secreted</keyword>
<dbReference type="PANTHER" id="PTHR10913">
    <property type="entry name" value="FOLLISTATIN-RELATED"/>
    <property type="match status" value="1"/>
</dbReference>
<comment type="subcellular location">
    <subcellularLocation>
        <location evidence="1">Secreted</location>
    </subcellularLocation>
</comment>
<sequence length="743" mass="81714">LSGSDGRPASCGKKRCSRGSRCVLSRETGEPECRCLEACRPSFMPVCGSDGKFYENHCELHRAACLLGKKIITVHSKDCFLKGDLCTMADYARLKNVLLALQTRLQPRQEGDSEQDPASQKRLLVESLFKDLDADGDGHLSSSELAQHVLKEPDLEEDSLGCSPGDLLRFDDYNSDGWLTLREFCTAFQVVQLSLAPEERVSVATVTVGLSTVLTCAVQGDLRPPIVWKRNGLTLNFLDLEDINDFGEDDSLYITKVTTIHMGNYTCHASGHEKLFQTHVLQVNVPPVIRVYPETQAQEPGVAASLRCHAEGIPMPRITWLKNGMVVSTQMSKQLSLLANGSELHIGSVRYEDTGAYTCIAKNEVGVDEDISSLFIEDSARKTRLSVGNMFYVFSDDGIVILHPVDCEIQRHLKPTEKIFMSYEEICPQGEGAATQPCEWASAVNVRHRYIYAAQPALSRVLVVDVQAQKVLQVITEASTGQSQHLIRTPFAGVDDFFIPPTNLIINHIRFGFIFNKSEPAVHKIDLETLMPLKTIGLQRHGCLPQAMAHTHLGGHFLVQCGQDGATPAAPQLLIDSVTDSVVGPNGDVTGTPHVTPDGRFIVSTAATSPQLYVQEVTLRGEIRTLYALKISQGVSDVAFQRSFTQSNQYYVYATLETEPALLFLELPTGKAGLLKNFREPPTGPARPWGGPRRVVRDSGLFGQYLLTTAQESLFLINGRQNALRCEVSGIKEGTTVVWVGEV</sequence>
<dbReference type="FunFam" id="3.30.60.30:FF:000007">
    <property type="entry name" value="follistatin-related protein 5 isoform X1"/>
    <property type="match status" value="1"/>
</dbReference>
<dbReference type="InterPro" id="IPR011992">
    <property type="entry name" value="EF-hand-dom_pair"/>
</dbReference>
<dbReference type="PROSITE" id="PS50222">
    <property type="entry name" value="EF_HAND_2"/>
    <property type="match status" value="1"/>
</dbReference>
<organism evidence="13 14">
    <name type="scientific">Pteropus alecto</name>
    <name type="common">Black flying fox</name>
    <dbReference type="NCBI Taxonomy" id="9402"/>
    <lineage>
        <taxon>Eukaryota</taxon>
        <taxon>Metazoa</taxon>
        <taxon>Chordata</taxon>
        <taxon>Craniata</taxon>
        <taxon>Vertebrata</taxon>
        <taxon>Euteleostomi</taxon>
        <taxon>Mammalia</taxon>
        <taxon>Eutheria</taxon>
        <taxon>Laurasiatheria</taxon>
        <taxon>Chiroptera</taxon>
        <taxon>Yinpterochiroptera</taxon>
        <taxon>Pteropodoidea</taxon>
        <taxon>Pteropodidae</taxon>
        <taxon>Pteropodinae</taxon>
        <taxon>Pteropus</taxon>
    </lineage>
</organism>
<keyword evidence="4" id="KW-0732">Signal</keyword>
<evidence type="ECO:0000256" key="6">
    <source>
        <dbReference type="ARBA" id="ARBA00022837"/>
    </source>
</evidence>
<dbReference type="InParanoid" id="L5JVL1"/>
<dbReference type="SUPFAM" id="SSF48726">
    <property type="entry name" value="Immunoglobulin"/>
    <property type="match status" value="2"/>
</dbReference>
<evidence type="ECO:0000259" key="10">
    <source>
        <dbReference type="PROSITE" id="PS50222"/>
    </source>
</evidence>
<feature type="domain" description="EF-hand" evidence="10">
    <location>
        <begin position="120"/>
        <end position="155"/>
    </location>
</feature>
<dbReference type="InterPro" id="IPR036058">
    <property type="entry name" value="Kazal_dom_sf"/>
</dbReference>
<accession>L5JVL1</accession>
<dbReference type="FunFam" id="2.60.40.10:FF:002358">
    <property type="entry name" value="Follistatin like 4"/>
    <property type="match status" value="1"/>
</dbReference>
<feature type="domain" description="Ig-like" evidence="11">
    <location>
        <begin position="197"/>
        <end position="277"/>
    </location>
</feature>
<dbReference type="Proteomes" id="UP000010552">
    <property type="component" value="Unassembled WGS sequence"/>
</dbReference>
<keyword evidence="8" id="KW-0325">Glycoprotein</keyword>
<dbReference type="InterPro" id="IPR036179">
    <property type="entry name" value="Ig-like_dom_sf"/>
</dbReference>
<dbReference type="InterPro" id="IPR003599">
    <property type="entry name" value="Ig_sub"/>
</dbReference>
<dbReference type="CDD" id="cd05736">
    <property type="entry name" value="IgI_2_Follistatin_like"/>
    <property type="match status" value="1"/>
</dbReference>
<evidence type="ECO:0000256" key="5">
    <source>
        <dbReference type="ARBA" id="ARBA00022737"/>
    </source>
</evidence>
<feature type="non-terminal residue" evidence="13">
    <location>
        <position position="1"/>
    </location>
</feature>
<dbReference type="CDD" id="cd00096">
    <property type="entry name" value="Ig"/>
    <property type="match status" value="1"/>
</dbReference>
<dbReference type="InterPro" id="IPR050653">
    <property type="entry name" value="Prot_Inhib_GrowthFact_Antg"/>
</dbReference>
<keyword evidence="5" id="KW-0677">Repeat</keyword>
<dbReference type="InterPro" id="IPR013783">
    <property type="entry name" value="Ig-like_fold"/>
</dbReference>
<keyword evidence="7" id="KW-1015">Disulfide bond</keyword>
<feature type="domain" description="Ig-like" evidence="11">
    <location>
        <begin position="287"/>
        <end position="372"/>
    </location>
</feature>
<evidence type="ECO:0000256" key="4">
    <source>
        <dbReference type="ARBA" id="ARBA00022729"/>
    </source>
</evidence>
<dbReference type="PANTHER" id="PTHR10913:SF9">
    <property type="entry name" value="FOLLISTATIN-RELATED PROTEIN 4"/>
    <property type="match status" value="1"/>
</dbReference>
<evidence type="ECO:0000256" key="2">
    <source>
        <dbReference type="ARBA" id="ARBA00022525"/>
    </source>
</evidence>
<evidence type="ECO:0000313" key="13">
    <source>
        <dbReference type="EMBL" id="ELK03092.1"/>
    </source>
</evidence>
<dbReference type="eggNOG" id="ENOG502QPNV">
    <property type="taxonomic scope" value="Eukaryota"/>
</dbReference>
<dbReference type="Pfam" id="PF07648">
    <property type="entry name" value="Kazal_2"/>
    <property type="match status" value="1"/>
</dbReference>
<gene>
    <name evidence="13" type="ORF">PAL_GLEAN10016874</name>
</gene>
<keyword evidence="3" id="KW-0479">Metal-binding</keyword>
<keyword evidence="9" id="KW-0393">Immunoglobulin domain</keyword>
<dbReference type="InterPro" id="IPR018247">
    <property type="entry name" value="EF_Hand_1_Ca_BS"/>
</dbReference>
<dbReference type="GO" id="GO:0030510">
    <property type="term" value="P:regulation of BMP signaling pathway"/>
    <property type="evidence" value="ECO:0007669"/>
    <property type="project" value="TreeGrafter"/>
</dbReference>
<dbReference type="FunFam" id="1.10.238.10:FF:000317">
    <property type="entry name" value="Follistatin like 4"/>
    <property type="match status" value="1"/>
</dbReference>
<dbReference type="Gene3D" id="1.10.238.10">
    <property type="entry name" value="EF-hand"/>
    <property type="match status" value="1"/>
</dbReference>
<dbReference type="CDD" id="cd00104">
    <property type="entry name" value="KAZAL_FS"/>
    <property type="match status" value="1"/>
</dbReference>
<dbReference type="InterPro" id="IPR002048">
    <property type="entry name" value="EF_hand_dom"/>
</dbReference>
<dbReference type="Gene3D" id="2.60.40.10">
    <property type="entry name" value="Immunoglobulins"/>
    <property type="match status" value="2"/>
</dbReference>
<dbReference type="Pfam" id="PF13927">
    <property type="entry name" value="Ig_3"/>
    <property type="match status" value="2"/>
</dbReference>
<dbReference type="GO" id="GO:0005509">
    <property type="term" value="F:calcium ion binding"/>
    <property type="evidence" value="ECO:0007669"/>
    <property type="project" value="InterPro"/>
</dbReference>